<dbReference type="Proteomes" id="UP000316639">
    <property type="component" value="Unassembled WGS sequence"/>
</dbReference>
<dbReference type="Gene3D" id="2.60.20.10">
    <property type="entry name" value="Crystallins"/>
    <property type="match status" value="1"/>
</dbReference>
<dbReference type="EMBL" id="VOBR01000002">
    <property type="protein sequence ID" value="TWP53728.1"/>
    <property type="molecule type" value="Genomic_DNA"/>
</dbReference>
<accession>A0A563F1W6</accession>
<proteinExistence type="predicted"/>
<keyword evidence="2" id="KW-1185">Reference proteome</keyword>
<comment type="caution">
    <text evidence="1">The sequence shown here is derived from an EMBL/GenBank/DDBJ whole genome shotgun (WGS) entry which is preliminary data.</text>
</comment>
<dbReference type="RefSeq" id="WP_146349324.1">
    <property type="nucleotide sequence ID" value="NZ_VOBR01000002.1"/>
</dbReference>
<reference evidence="1 2" key="1">
    <citation type="submission" date="2019-07" db="EMBL/GenBank/DDBJ databases">
        <title>Lentzea xizangensis sp. nov., isolated from Qinghai-Tibetan Plateau Soils.</title>
        <authorList>
            <person name="Huang J."/>
        </authorList>
    </citation>
    <scope>NUCLEOTIDE SEQUENCE [LARGE SCALE GENOMIC DNA]</scope>
    <source>
        <strain evidence="1 2">FXJ1.1311</strain>
    </source>
</reference>
<dbReference type="AlphaFoldDB" id="A0A563F1W6"/>
<organism evidence="1 2">
    <name type="scientific">Lentzea tibetensis</name>
    <dbReference type="NCBI Taxonomy" id="2591470"/>
    <lineage>
        <taxon>Bacteria</taxon>
        <taxon>Bacillati</taxon>
        <taxon>Actinomycetota</taxon>
        <taxon>Actinomycetes</taxon>
        <taxon>Pseudonocardiales</taxon>
        <taxon>Pseudonocardiaceae</taxon>
        <taxon>Lentzea</taxon>
    </lineage>
</organism>
<dbReference type="Pfam" id="PF03995">
    <property type="entry name" value="Inhibitor_I36"/>
    <property type="match status" value="1"/>
</dbReference>
<evidence type="ECO:0000313" key="1">
    <source>
        <dbReference type="EMBL" id="TWP53728.1"/>
    </source>
</evidence>
<evidence type="ECO:0008006" key="3">
    <source>
        <dbReference type="Google" id="ProtNLM"/>
    </source>
</evidence>
<name>A0A563F1W6_9PSEU</name>
<sequence>MKFTKLAVGTAVVGAVVLGGIGVASADIGIQAEACTPDRVCIYKDNNFIGRFGVREPLKPTYTVSSTFDNLMSSWRNLTNVDARWYHDGGGRGRCVTMNAGTSDNDISVRDDNKLSSWNTQGRC</sequence>
<dbReference type="SUPFAM" id="SSF49695">
    <property type="entry name" value="gamma-Crystallin-like"/>
    <property type="match status" value="1"/>
</dbReference>
<dbReference type="InterPro" id="IPR011024">
    <property type="entry name" value="G_crystallin-like"/>
</dbReference>
<dbReference type="OrthoDB" id="3871708at2"/>
<gene>
    <name evidence="1" type="ORF">FKR81_02935</name>
</gene>
<evidence type="ECO:0000313" key="2">
    <source>
        <dbReference type="Proteomes" id="UP000316639"/>
    </source>
</evidence>
<protein>
    <recommendedName>
        <fullName evidence="3">Peptidase inhibitor family I36</fullName>
    </recommendedName>
</protein>